<reference evidence="3 4" key="1">
    <citation type="submission" date="2020-08" db="EMBL/GenBank/DDBJ databases">
        <title>Sequencing the genomes of 1000 actinobacteria strains.</title>
        <authorList>
            <person name="Klenk H.-P."/>
        </authorList>
    </citation>
    <scope>NUCLEOTIDE SEQUENCE [LARGE SCALE GENOMIC DNA]</scope>
    <source>
        <strain evidence="3 4">DSM 45790</strain>
    </source>
</reference>
<proteinExistence type="predicted"/>
<evidence type="ECO:0000256" key="1">
    <source>
        <dbReference type="SAM" id="Phobius"/>
    </source>
</evidence>
<feature type="transmembrane region" description="Helical" evidence="1">
    <location>
        <begin position="37"/>
        <end position="61"/>
    </location>
</feature>
<feature type="transmembrane region" description="Helical" evidence="1">
    <location>
        <begin position="104"/>
        <end position="126"/>
    </location>
</feature>
<gene>
    <name evidence="3" type="ORF">BJ981_003427</name>
</gene>
<feature type="chain" id="PRO_5031497392" evidence="2">
    <location>
        <begin position="24"/>
        <end position="150"/>
    </location>
</feature>
<keyword evidence="2" id="KW-0732">Signal</keyword>
<keyword evidence="4" id="KW-1185">Reference proteome</keyword>
<feature type="signal peptide" evidence="2">
    <location>
        <begin position="1"/>
        <end position="23"/>
    </location>
</feature>
<protein>
    <submittedName>
        <fullName evidence="3">Uncharacterized protein</fullName>
    </submittedName>
</protein>
<keyword evidence="1" id="KW-0472">Membrane</keyword>
<evidence type="ECO:0000313" key="3">
    <source>
        <dbReference type="EMBL" id="MBB5627728.1"/>
    </source>
</evidence>
<evidence type="ECO:0000313" key="4">
    <source>
        <dbReference type="Proteomes" id="UP000588112"/>
    </source>
</evidence>
<dbReference type="Proteomes" id="UP000588112">
    <property type="component" value="Unassembled WGS sequence"/>
</dbReference>
<comment type="caution">
    <text evidence="3">The sequence shown here is derived from an EMBL/GenBank/DDBJ whole genome shotgun (WGS) entry which is preliminary data.</text>
</comment>
<feature type="transmembrane region" description="Helical" evidence="1">
    <location>
        <begin position="73"/>
        <end position="92"/>
    </location>
</feature>
<accession>A0A7W9DQT2</accession>
<dbReference type="EMBL" id="JACHBR010000001">
    <property type="protein sequence ID" value="MBB5627728.1"/>
    <property type="molecule type" value="Genomic_DNA"/>
</dbReference>
<dbReference type="InterPro" id="IPR046192">
    <property type="entry name" value="DUF6220"/>
</dbReference>
<dbReference type="Pfam" id="PF19728">
    <property type="entry name" value="DUF6220"/>
    <property type="match status" value="1"/>
</dbReference>
<keyword evidence="1" id="KW-0812">Transmembrane</keyword>
<name>A0A7W9DQT2_9ACTN</name>
<sequence>MRKAYVAVAGLMLLAVIAQFYFAAVGAFDSAHDDDSFALHSMTGMMIIPVLSILATVAAAVAKAPGRMIGMTILPLGLVIVQVLIIVLGGLFNDSADNTTPVSLAILGLHALNGMAVMGVSGTVFAQARKFAAVPAATSATAPDAAAPVS</sequence>
<dbReference type="AlphaFoldDB" id="A0A7W9DQT2"/>
<keyword evidence="1" id="KW-1133">Transmembrane helix</keyword>
<dbReference type="RefSeq" id="WP_184612341.1">
    <property type="nucleotide sequence ID" value="NZ_BOOS01000015.1"/>
</dbReference>
<evidence type="ECO:0000256" key="2">
    <source>
        <dbReference type="SAM" id="SignalP"/>
    </source>
</evidence>
<organism evidence="3 4">
    <name type="scientific">Sphaerisporangium krabiense</name>
    <dbReference type="NCBI Taxonomy" id="763782"/>
    <lineage>
        <taxon>Bacteria</taxon>
        <taxon>Bacillati</taxon>
        <taxon>Actinomycetota</taxon>
        <taxon>Actinomycetes</taxon>
        <taxon>Streptosporangiales</taxon>
        <taxon>Streptosporangiaceae</taxon>
        <taxon>Sphaerisporangium</taxon>
    </lineage>
</organism>